<name>A0ABT7VAK6_9ACTN</name>
<dbReference type="GO" id="GO:0016787">
    <property type="term" value="F:hydrolase activity"/>
    <property type="evidence" value="ECO:0007669"/>
    <property type="project" value="UniProtKB-KW"/>
</dbReference>
<keyword evidence="1" id="KW-0378">Hydrolase</keyword>
<reference evidence="1 2" key="2">
    <citation type="submission" date="2023-06" db="EMBL/GenBank/DDBJ databases">
        <authorList>
            <person name="Zeman M."/>
            <person name="Kubasova T."/>
            <person name="Jahodarova E."/>
            <person name="Nykrynova M."/>
            <person name="Rychlik I."/>
        </authorList>
    </citation>
    <scope>NUCLEOTIDE SEQUENCE [LARGE SCALE GENOMIC DNA]</scope>
    <source>
        <strain evidence="1 2">154_Feed</strain>
    </source>
</reference>
<reference evidence="2" key="1">
    <citation type="submission" date="2023-06" db="EMBL/GenBank/DDBJ databases">
        <title>Identification and characterization of horizontal gene transfer across gut microbiota members of farm animals based on homology search.</title>
        <authorList>
            <person name="Zeman M."/>
            <person name="Kubasova T."/>
            <person name="Jahodarova E."/>
            <person name="Nykrynova M."/>
            <person name="Rychlik I."/>
        </authorList>
    </citation>
    <scope>NUCLEOTIDE SEQUENCE [LARGE SCALE GENOMIC DNA]</scope>
    <source>
        <strain evidence="2">154_Feed</strain>
    </source>
</reference>
<dbReference type="EMBL" id="JAUDDZ010000013">
    <property type="protein sequence ID" value="MDM8275538.1"/>
    <property type="molecule type" value="Genomic_DNA"/>
</dbReference>
<organism evidence="1 2">
    <name type="scientific">Enorma phocaeensis</name>
    <dbReference type="NCBI Taxonomy" id="1871019"/>
    <lineage>
        <taxon>Bacteria</taxon>
        <taxon>Bacillati</taxon>
        <taxon>Actinomycetota</taxon>
        <taxon>Coriobacteriia</taxon>
        <taxon>Coriobacteriales</taxon>
        <taxon>Coriobacteriaceae</taxon>
        <taxon>Enorma</taxon>
    </lineage>
</organism>
<dbReference type="Gene3D" id="3.40.50.1820">
    <property type="entry name" value="alpha/beta hydrolase"/>
    <property type="match status" value="1"/>
</dbReference>
<evidence type="ECO:0000313" key="1">
    <source>
        <dbReference type="EMBL" id="MDM8275538.1"/>
    </source>
</evidence>
<accession>A0ABT7VAK6</accession>
<gene>
    <name evidence="1" type="ORF">QUW28_08560</name>
</gene>
<dbReference type="Pfam" id="PF00756">
    <property type="entry name" value="Esterase"/>
    <property type="match status" value="1"/>
</dbReference>
<dbReference type="Proteomes" id="UP001529421">
    <property type="component" value="Unassembled WGS sequence"/>
</dbReference>
<comment type="caution">
    <text evidence="1">The sequence shown here is derived from an EMBL/GenBank/DDBJ whole genome shotgun (WGS) entry which is preliminary data.</text>
</comment>
<dbReference type="PANTHER" id="PTHR48098:SF1">
    <property type="entry name" value="DIACYLGLYCEROL ACYLTRANSFERASE_MYCOLYLTRANSFERASE AG85A"/>
    <property type="match status" value="1"/>
</dbReference>
<proteinExistence type="predicted"/>
<dbReference type="RefSeq" id="WP_204672401.1">
    <property type="nucleotide sequence ID" value="NZ_JACJKQ010000003.1"/>
</dbReference>
<keyword evidence="2" id="KW-1185">Reference proteome</keyword>
<dbReference type="InterPro" id="IPR000801">
    <property type="entry name" value="Esterase-like"/>
</dbReference>
<protein>
    <submittedName>
        <fullName evidence="1">Alpha/beta hydrolase-fold protein</fullName>
    </submittedName>
</protein>
<sequence>MALLRVDFYSRYLQRNVILTAVIPVDKMDGDKLAKRRQGPYRTMYLLHGLFGRDYDWIDKTHVVQTAEARDVAVIMPSGEDGLYLNKPEINEWHGKFISEELVEVTRRLFPLSRKREDTALAGISIGAYTALINGLLRPDRFGSIVALSGAFMRDRVLEAVESHSPRKRKYYERFFGDLDTVLGSEKDYVALIDRFKEDPTLPKPRFYGACGEHDNLCDNNREVVGLLRDADFDVTYWEPEIGAHEWPFWNAWIDCALDWFAPGEMRPSSAAVDYTALTSLRPPDEGKGIPMNQ</sequence>
<evidence type="ECO:0000313" key="2">
    <source>
        <dbReference type="Proteomes" id="UP001529421"/>
    </source>
</evidence>
<dbReference type="InterPro" id="IPR029058">
    <property type="entry name" value="AB_hydrolase_fold"/>
</dbReference>
<dbReference type="InterPro" id="IPR050583">
    <property type="entry name" value="Mycobacterial_A85_antigen"/>
</dbReference>
<dbReference type="SUPFAM" id="SSF53474">
    <property type="entry name" value="alpha/beta-Hydrolases"/>
    <property type="match status" value="1"/>
</dbReference>
<dbReference type="PANTHER" id="PTHR48098">
    <property type="entry name" value="ENTEROCHELIN ESTERASE-RELATED"/>
    <property type="match status" value="1"/>
</dbReference>